<evidence type="ECO:0000313" key="1">
    <source>
        <dbReference type="EMBL" id="KAK3173240.1"/>
    </source>
</evidence>
<dbReference type="EMBL" id="JASNWA010000007">
    <property type="protein sequence ID" value="KAK3173240.1"/>
    <property type="molecule type" value="Genomic_DNA"/>
</dbReference>
<dbReference type="Proteomes" id="UP001276659">
    <property type="component" value="Unassembled WGS sequence"/>
</dbReference>
<proteinExistence type="predicted"/>
<evidence type="ECO:0000313" key="2">
    <source>
        <dbReference type="Proteomes" id="UP001276659"/>
    </source>
</evidence>
<gene>
    <name evidence="1" type="ORF">OEA41_006569</name>
</gene>
<accession>A0AAD9Z803</accession>
<dbReference type="AlphaFoldDB" id="A0AAD9Z803"/>
<organism evidence="1 2">
    <name type="scientific">Lepraria neglecta</name>
    <dbReference type="NCBI Taxonomy" id="209136"/>
    <lineage>
        <taxon>Eukaryota</taxon>
        <taxon>Fungi</taxon>
        <taxon>Dikarya</taxon>
        <taxon>Ascomycota</taxon>
        <taxon>Pezizomycotina</taxon>
        <taxon>Lecanoromycetes</taxon>
        <taxon>OSLEUM clade</taxon>
        <taxon>Lecanoromycetidae</taxon>
        <taxon>Lecanorales</taxon>
        <taxon>Lecanorineae</taxon>
        <taxon>Stereocaulaceae</taxon>
        <taxon>Lepraria</taxon>
    </lineage>
</organism>
<protein>
    <submittedName>
        <fullName evidence="1">Uncharacterized protein</fullName>
    </submittedName>
</protein>
<reference evidence="1" key="1">
    <citation type="submission" date="2022-11" db="EMBL/GenBank/DDBJ databases">
        <title>Chromosomal genome sequence assembly and mating type (MAT) locus characterization of the leprose asexual lichenized fungus Lepraria neglecta (Nyl.) Erichsen.</title>
        <authorList>
            <person name="Allen J.L."/>
            <person name="Pfeffer B."/>
        </authorList>
    </citation>
    <scope>NUCLEOTIDE SEQUENCE</scope>
    <source>
        <strain evidence="1">Allen 5258</strain>
    </source>
</reference>
<comment type="caution">
    <text evidence="1">The sequence shown here is derived from an EMBL/GenBank/DDBJ whole genome shotgun (WGS) entry which is preliminary data.</text>
</comment>
<name>A0AAD9Z803_9LECA</name>
<keyword evidence="2" id="KW-1185">Reference proteome</keyword>
<sequence length="360" mass="40817">MEIAMDALTRKFQWQTPDDENKSLDSAFHVRDEKGCINRNSELAQVTKAVMMSFQIAKNMRLCDNHEIRGSACLVFNEFFDIQDFLYKEDLLDSMDDLEETMETAKEVSDIIKALNPDSRRLTVLITTSTNIMTIRINMATDSPSTTMAQEAGEKPQSVTDEQIGKLLGRVWKKADVSRSVENLARMAEIDSASGNSSNDNDYRKNDLPAPYPTNDAWRAKFWSSDGYRRVPTTRLMSSDEWLNAMKSNHDKLIHLLRRNALVLANLAQARYKEFLRDSEGKSHNPEVGNDDIDLEKPLYPIARDNVSKGTAAKLLRATLKAREAAEIAEALSLYPSHLIKNVKDMEDILGCVDNIKEKY</sequence>